<dbReference type="EMBL" id="MN448276">
    <property type="protein sequence ID" value="QFG74034.1"/>
    <property type="molecule type" value="Genomic_DNA"/>
</dbReference>
<name>A0A5J6VJH8_9VIRU</name>
<sequence length="257" mass="30246">MANKHDRAEYINNIIKSQSICRRWLSSKKNIYMINKKFRALQLKFTKVINGYHIINTAPINGCIWEPMNCEIVRDVCSIADEANGNHVSGKDNRFDNIDYSNKTCKLENNICRLSSYRLTKVCNKKNIGESQEILNEIEKRDGSFDHYSILLRDEKENQVIEYIWYIIPKDYHIFKIDKLVPKLGKDNKNRGQIIGWESKVCSITFSMSSQLWFQFDIKDIEKYKVCFTTVDNSKSKVNFSQIYDIFDVFNNVFNNI</sequence>
<accession>A0A5J6VJH8</accession>
<protein>
    <submittedName>
        <fullName evidence="1">Uncharacterized protein</fullName>
    </submittedName>
</protein>
<evidence type="ECO:0000313" key="1">
    <source>
        <dbReference type="EMBL" id="QFG74034.1"/>
    </source>
</evidence>
<organism evidence="1">
    <name type="scientific">Megaviridae environmental sample</name>
    <dbReference type="NCBI Taxonomy" id="1737588"/>
    <lineage>
        <taxon>Viruses</taxon>
        <taxon>Varidnaviria</taxon>
        <taxon>Bamfordvirae</taxon>
        <taxon>Nucleocytoviricota</taxon>
        <taxon>Megaviricetes</taxon>
        <taxon>Imitervirales</taxon>
        <taxon>Mimiviridae</taxon>
        <taxon>environmental samples</taxon>
    </lineage>
</organism>
<reference evidence="1" key="1">
    <citation type="journal article" date="2019" name="Philos. Trans. R. Soc. Lond., B, Biol. Sci.">
        <title>Targeted metagenomic recovery of four divergent viruses reveals shared and distinctive characteristics of giant viruses of marine eukaryotes.</title>
        <authorList>
            <person name="Needham D.M."/>
            <person name="Poirier C."/>
            <person name="Hehenberger E."/>
            <person name="Jimenez V."/>
            <person name="Swalwell J.E."/>
            <person name="Santoro A.E."/>
            <person name="Worden A.Z."/>
        </authorList>
    </citation>
    <scope>NUCLEOTIDE SEQUENCE</scope>
    <source>
        <strain evidence="1">OPacV-662</strain>
    </source>
</reference>
<proteinExistence type="predicted"/>